<evidence type="ECO:0000313" key="2">
    <source>
        <dbReference type="EMBL" id="KAL2725976.1"/>
    </source>
</evidence>
<sequence length="155" mass="18108">MKCQPLSKFLTETKNHYIIDNYKTKEERLIFMKYNKIASKFIVITFPWMTLVLFFHYFKAVIPNILMAMTNSSMEYKLPYKIKPLLKPHDAKSSAFGCLHQFFGITLVLSGYVGTDCLLACTAISKCRVKELLKNTDDSHGRIRQMILRHYSLIR</sequence>
<keyword evidence="1" id="KW-1133">Transmembrane helix</keyword>
<gene>
    <name evidence="2" type="ORF">V1478_007669</name>
</gene>
<protein>
    <submittedName>
        <fullName evidence="2">Odorant receptor 13a-like</fullName>
    </submittedName>
</protein>
<accession>A0ABD2B047</accession>
<name>A0ABD2B047_VESSQ</name>
<evidence type="ECO:0000313" key="3">
    <source>
        <dbReference type="Proteomes" id="UP001607302"/>
    </source>
</evidence>
<dbReference type="EMBL" id="JAUDFV010000135">
    <property type="protein sequence ID" value="KAL2725976.1"/>
    <property type="molecule type" value="Genomic_DNA"/>
</dbReference>
<dbReference type="Proteomes" id="UP001607302">
    <property type="component" value="Unassembled WGS sequence"/>
</dbReference>
<dbReference type="AlphaFoldDB" id="A0ABD2B047"/>
<keyword evidence="1" id="KW-0812">Transmembrane</keyword>
<proteinExistence type="predicted"/>
<organism evidence="2 3">
    <name type="scientific">Vespula squamosa</name>
    <name type="common">Southern yellow jacket</name>
    <name type="synonym">Wasp</name>
    <dbReference type="NCBI Taxonomy" id="30214"/>
    <lineage>
        <taxon>Eukaryota</taxon>
        <taxon>Metazoa</taxon>
        <taxon>Ecdysozoa</taxon>
        <taxon>Arthropoda</taxon>
        <taxon>Hexapoda</taxon>
        <taxon>Insecta</taxon>
        <taxon>Pterygota</taxon>
        <taxon>Neoptera</taxon>
        <taxon>Endopterygota</taxon>
        <taxon>Hymenoptera</taxon>
        <taxon>Apocrita</taxon>
        <taxon>Aculeata</taxon>
        <taxon>Vespoidea</taxon>
        <taxon>Vespidae</taxon>
        <taxon>Vespinae</taxon>
        <taxon>Vespula</taxon>
    </lineage>
</organism>
<comment type="caution">
    <text evidence="2">The sequence shown here is derived from an EMBL/GenBank/DDBJ whole genome shotgun (WGS) entry which is preliminary data.</text>
</comment>
<feature type="transmembrane region" description="Helical" evidence="1">
    <location>
        <begin position="37"/>
        <end position="58"/>
    </location>
</feature>
<keyword evidence="3" id="KW-1185">Reference proteome</keyword>
<keyword evidence="1" id="KW-0472">Membrane</keyword>
<reference evidence="2 3" key="1">
    <citation type="journal article" date="2024" name="Ann. Entomol. Soc. Am.">
        <title>Genomic analyses of the southern and eastern yellowjacket wasps (Hymenoptera: Vespidae) reveal evolutionary signatures of social life.</title>
        <authorList>
            <person name="Catto M.A."/>
            <person name="Caine P.B."/>
            <person name="Orr S.E."/>
            <person name="Hunt B.G."/>
            <person name="Goodisman M.A.D."/>
        </authorList>
    </citation>
    <scope>NUCLEOTIDE SEQUENCE [LARGE SCALE GENOMIC DNA]</scope>
    <source>
        <strain evidence="2">233</strain>
        <tissue evidence="2">Head and thorax</tissue>
    </source>
</reference>
<feature type="transmembrane region" description="Helical" evidence="1">
    <location>
        <begin position="102"/>
        <end position="124"/>
    </location>
</feature>
<evidence type="ECO:0000256" key="1">
    <source>
        <dbReference type="SAM" id="Phobius"/>
    </source>
</evidence>